<protein>
    <recommendedName>
        <fullName evidence="4">Secreted protein</fullName>
    </recommendedName>
</protein>
<keyword evidence="1" id="KW-0732">Signal</keyword>
<dbReference type="OrthoDB" id="159388at2759"/>
<dbReference type="PANTHER" id="PTHR33946:SF4">
    <property type="entry name" value="COAGULATION FACTOR XI"/>
    <property type="match status" value="1"/>
</dbReference>
<evidence type="ECO:0000256" key="1">
    <source>
        <dbReference type="SAM" id="SignalP"/>
    </source>
</evidence>
<keyword evidence="3" id="KW-1185">Reference proteome</keyword>
<dbReference type="AlphaFoldDB" id="A0A8K1CCT1"/>
<organism evidence="2 3">
    <name type="scientific">Pythium oligandrum</name>
    <name type="common">Mycoparasitic fungus</name>
    <dbReference type="NCBI Taxonomy" id="41045"/>
    <lineage>
        <taxon>Eukaryota</taxon>
        <taxon>Sar</taxon>
        <taxon>Stramenopiles</taxon>
        <taxon>Oomycota</taxon>
        <taxon>Peronosporomycetes</taxon>
        <taxon>Pythiales</taxon>
        <taxon>Pythiaceae</taxon>
        <taxon>Pythium</taxon>
    </lineage>
</organism>
<reference evidence="2" key="1">
    <citation type="submission" date="2019-03" db="EMBL/GenBank/DDBJ databases">
        <title>Long read genome sequence of the mycoparasitic Pythium oligandrum ATCC 38472 isolated from sugarbeet rhizosphere.</title>
        <authorList>
            <person name="Gaulin E."/>
        </authorList>
    </citation>
    <scope>NUCLEOTIDE SEQUENCE</scope>
    <source>
        <strain evidence="2">ATCC 38472_TT</strain>
    </source>
</reference>
<dbReference type="Proteomes" id="UP000794436">
    <property type="component" value="Unassembled WGS sequence"/>
</dbReference>
<name>A0A8K1CCT1_PYTOL</name>
<accession>A0A8K1CCT1</accession>
<dbReference type="PANTHER" id="PTHR33946">
    <property type="match status" value="1"/>
</dbReference>
<gene>
    <name evidence="2" type="ORF">Poli38472_014475</name>
</gene>
<comment type="caution">
    <text evidence="2">The sequence shown here is derived from an EMBL/GenBank/DDBJ whole genome shotgun (WGS) entry which is preliminary data.</text>
</comment>
<dbReference type="EMBL" id="SPLM01000078">
    <property type="protein sequence ID" value="TMW61014.1"/>
    <property type="molecule type" value="Genomic_DNA"/>
</dbReference>
<evidence type="ECO:0008006" key="4">
    <source>
        <dbReference type="Google" id="ProtNLM"/>
    </source>
</evidence>
<evidence type="ECO:0000313" key="3">
    <source>
        <dbReference type="Proteomes" id="UP000794436"/>
    </source>
</evidence>
<proteinExistence type="predicted"/>
<feature type="signal peptide" evidence="1">
    <location>
        <begin position="1"/>
        <end position="21"/>
    </location>
</feature>
<sequence length="381" mass="41780">MLQRLATLTALVAAATTLADASSDAQLKPVVTIQARVQGDTPLWDGEKKEWTGSYGNTIEEKYRSVLDTVNTASVEGALMYVQAEGINQREQSVKCVRKNKMKNIVFYEVTTVQPTAAVNFYARKHPVRGHCPFVAMDGGKCTNAGADIPDTCKQYDGLDNQPKLGHCVGANEQSTDPRAPYPNNYWYSYPSSCVAKYWNDKTDECRQQFAGGLCPYGEKPDGEKCTFSYKILGYVTIDDVVGITDPSRMPEGKAYSSFAEFCQAGGVEFDAENTGHGFDVKQSLPFWQMPGEPQANAKRAEIMMDTYNKISNSTSTNMTPLPSVTELTSKNPPCYESTPECVNAQFGCKRTLYSQLCVPCANQDAACTQSPPGYVFPGSQ</sequence>
<evidence type="ECO:0000313" key="2">
    <source>
        <dbReference type="EMBL" id="TMW61014.1"/>
    </source>
</evidence>
<feature type="chain" id="PRO_5035430433" description="Secreted protein" evidence="1">
    <location>
        <begin position="22"/>
        <end position="381"/>
    </location>
</feature>